<dbReference type="PANTHER" id="PTHR47377:SF3">
    <property type="entry name" value="RHODANESE-LIKE DOMAIN-CONTAINING PROTEIN 4A, CHLOROPLASTIC"/>
    <property type="match status" value="1"/>
</dbReference>
<evidence type="ECO:0000259" key="3">
    <source>
        <dbReference type="PROSITE" id="PS50206"/>
    </source>
</evidence>
<dbReference type="AlphaFoldDB" id="A0AAW1MMH7"/>
<reference evidence="4" key="1">
    <citation type="submission" date="2024-03" db="EMBL/GenBank/DDBJ databases">
        <title>WGS assembly of Saponaria officinalis var. Norfolk2.</title>
        <authorList>
            <person name="Jenkins J."/>
            <person name="Shu S."/>
            <person name="Grimwood J."/>
            <person name="Barry K."/>
            <person name="Goodstein D."/>
            <person name="Schmutz J."/>
            <person name="Leebens-Mack J."/>
            <person name="Osbourn A."/>
        </authorList>
    </citation>
    <scope>NUCLEOTIDE SEQUENCE [LARGE SCALE GENOMIC DNA]</scope>
    <source>
        <strain evidence="4">JIC</strain>
    </source>
</reference>
<keyword evidence="2" id="KW-0812">Transmembrane</keyword>
<proteinExistence type="predicted"/>
<name>A0AAW1MMH7_SAPOF</name>
<evidence type="ECO:0000313" key="5">
    <source>
        <dbReference type="Proteomes" id="UP001443914"/>
    </source>
</evidence>
<comment type="caution">
    <text evidence="4">The sequence shown here is derived from an EMBL/GenBank/DDBJ whole genome shotgun (WGS) entry which is preliminary data.</text>
</comment>
<dbReference type="Proteomes" id="UP001443914">
    <property type="component" value="Unassembled WGS sequence"/>
</dbReference>
<organism evidence="4 5">
    <name type="scientific">Saponaria officinalis</name>
    <name type="common">Common soapwort</name>
    <name type="synonym">Lychnis saponaria</name>
    <dbReference type="NCBI Taxonomy" id="3572"/>
    <lineage>
        <taxon>Eukaryota</taxon>
        <taxon>Viridiplantae</taxon>
        <taxon>Streptophyta</taxon>
        <taxon>Embryophyta</taxon>
        <taxon>Tracheophyta</taxon>
        <taxon>Spermatophyta</taxon>
        <taxon>Magnoliopsida</taxon>
        <taxon>eudicotyledons</taxon>
        <taxon>Gunneridae</taxon>
        <taxon>Pentapetalae</taxon>
        <taxon>Caryophyllales</taxon>
        <taxon>Caryophyllaceae</taxon>
        <taxon>Caryophylleae</taxon>
        <taxon>Saponaria</taxon>
    </lineage>
</organism>
<keyword evidence="2" id="KW-1133">Transmembrane helix</keyword>
<evidence type="ECO:0000313" key="4">
    <source>
        <dbReference type="EMBL" id="KAK9747796.1"/>
    </source>
</evidence>
<evidence type="ECO:0000256" key="2">
    <source>
        <dbReference type="SAM" id="Phobius"/>
    </source>
</evidence>
<dbReference type="EMBL" id="JBDFQZ010000002">
    <property type="protein sequence ID" value="KAK9747796.1"/>
    <property type="molecule type" value="Genomic_DNA"/>
</dbReference>
<dbReference type="SUPFAM" id="SSF52821">
    <property type="entry name" value="Rhodanese/Cell cycle control phosphatase"/>
    <property type="match status" value="1"/>
</dbReference>
<dbReference type="PROSITE" id="PS50206">
    <property type="entry name" value="RHODANESE_3"/>
    <property type="match status" value="1"/>
</dbReference>
<feature type="domain" description="Rhodanese" evidence="3">
    <location>
        <begin position="176"/>
        <end position="242"/>
    </location>
</feature>
<dbReference type="PANTHER" id="PTHR47377">
    <property type="entry name" value="RHODANESE-LIKE DOMAIN-CONTAINING PROTEIN 4, CHLOROPLASTIC"/>
    <property type="match status" value="1"/>
</dbReference>
<feature type="compositionally biased region" description="Polar residues" evidence="1">
    <location>
        <begin position="267"/>
        <end position="283"/>
    </location>
</feature>
<keyword evidence="5" id="KW-1185">Reference proteome</keyword>
<dbReference type="InterPro" id="IPR036873">
    <property type="entry name" value="Rhodanese-like_dom_sf"/>
</dbReference>
<accession>A0AAW1MMH7</accession>
<protein>
    <recommendedName>
        <fullName evidence="3">Rhodanese domain-containing protein</fullName>
    </recommendedName>
</protein>
<gene>
    <name evidence="4" type="ORF">RND81_02G015100</name>
</gene>
<feature type="transmembrane region" description="Helical" evidence="2">
    <location>
        <begin position="101"/>
        <end position="119"/>
    </location>
</feature>
<keyword evidence="2" id="KW-0472">Membrane</keyword>
<feature type="region of interest" description="Disordered" evidence="1">
    <location>
        <begin position="255"/>
        <end position="283"/>
    </location>
</feature>
<evidence type="ECO:0000256" key="1">
    <source>
        <dbReference type="SAM" id="MobiDB-lite"/>
    </source>
</evidence>
<dbReference type="InterPro" id="IPR044240">
    <property type="entry name" value="STR4-like"/>
</dbReference>
<dbReference type="Gene3D" id="3.40.250.10">
    <property type="entry name" value="Rhodanese-like domain"/>
    <property type="match status" value="1"/>
</dbReference>
<dbReference type="InterPro" id="IPR001763">
    <property type="entry name" value="Rhodanese-like_dom"/>
</dbReference>
<sequence length="283" mass="31559">MDSLSLCFSSSSLHKPYKLTPQSPKIPSKIPISTSLNPNKPHFSTKFHHLTSKTSPIFMGFLSSSTLPSLASELSNPSSEPSQRINIESILVSIDDFFNKYPFFVAGVYFTWLVVIPIFKNLVSKCRFISAIDAFNKLRDDSSAQLLDIRDEKSLGFLCSPDLRLYNKNVVQVCFDEADVDGFLKKVGSNFVDPQNTVVCVLDNFDGNSMKVAELLFKNGFKEAYAIEGGVRGKKGWQEIQEEFLPPAVHVFRRKDKKSRRREANGAVNQTSAEQVSAAASDN</sequence>